<dbReference type="InParanoid" id="G8YJR1"/>
<reference evidence="5" key="2">
    <citation type="journal article" date="2012" name="G3 (Bethesda)">
        <title>Pichia sorbitophila, an interspecies yeast hybrid reveals early steps of genome resolution following polyploidization.</title>
        <authorList>
            <person name="Leh Louis V."/>
            <person name="Despons L."/>
            <person name="Friedrich A."/>
            <person name="Martin T."/>
            <person name="Durrens P."/>
            <person name="Casaregola S."/>
            <person name="Neuveglise C."/>
            <person name="Fairhead C."/>
            <person name="Marck C."/>
            <person name="Cruz J.A."/>
            <person name="Straub M.L."/>
            <person name="Kugler V."/>
            <person name="Sacerdot C."/>
            <person name="Uzunov Z."/>
            <person name="Thierry A."/>
            <person name="Weiss S."/>
            <person name="Bleykasten C."/>
            <person name="De Montigny J."/>
            <person name="Jacques N."/>
            <person name="Jung P."/>
            <person name="Lemaire M."/>
            <person name="Mallet S."/>
            <person name="Morel G."/>
            <person name="Richard G.F."/>
            <person name="Sarkar A."/>
            <person name="Savel G."/>
            <person name="Schacherer J."/>
            <person name="Seret M.L."/>
            <person name="Talla E."/>
            <person name="Samson G."/>
            <person name="Jubin C."/>
            <person name="Poulain J."/>
            <person name="Vacherie B."/>
            <person name="Barbe V."/>
            <person name="Pelletier E."/>
            <person name="Sherman D.J."/>
            <person name="Westhof E."/>
            <person name="Weissenbach J."/>
            <person name="Baret P.V."/>
            <person name="Wincker P."/>
            <person name="Gaillardin C."/>
            <person name="Dujon B."/>
            <person name="Souciet J.L."/>
        </authorList>
    </citation>
    <scope>NUCLEOTIDE SEQUENCE [LARGE SCALE GENOMIC DNA]</scope>
    <source>
        <strain evidence="5">ATCC MYA-4447 / BCRC 22081 / CBS 7064 / NBRC 10061 / NRRL Y-12695</strain>
    </source>
</reference>
<dbReference type="InterPro" id="IPR001360">
    <property type="entry name" value="Glyco_hydro_1"/>
</dbReference>
<organism evidence="3 5">
    <name type="scientific">Pichia sorbitophila (strain ATCC MYA-4447 / BCRC 22081 / CBS 7064 / NBRC 10061 / NRRL Y-12695)</name>
    <name type="common">Hybrid yeast</name>
    <dbReference type="NCBI Taxonomy" id="559304"/>
    <lineage>
        <taxon>Eukaryota</taxon>
        <taxon>Fungi</taxon>
        <taxon>Dikarya</taxon>
        <taxon>Ascomycota</taxon>
        <taxon>Saccharomycotina</taxon>
        <taxon>Pichiomycetes</taxon>
        <taxon>Debaryomycetaceae</taxon>
        <taxon>Millerozyma</taxon>
    </lineage>
</organism>
<dbReference type="PANTHER" id="PTHR10353">
    <property type="entry name" value="GLYCOSYL HYDROLASE"/>
    <property type="match status" value="1"/>
</dbReference>
<keyword evidence="2" id="KW-0732">Signal</keyword>
<dbReference type="eggNOG" id="KOG0626">
    <property type="taxonomic scope" value="Eukaryota"/>
</dbReference>
<dbReference type="EMBL" id="FO082052">
    <property type="protein sequence ID" value="CCE81321.1"/>
    <property type="molecule type" value="Genomic_DNA"/>
</dbReference>
<dbReference type="GO" id="GO:0008422">
    <property type="term" value="F:beta-glucosidase activity"/>
    <property type="evidence" value="ECO:0007669"/>
    <property type="project" value="TreeGrafter"/>
</dbReference>
<feature type="signal peptide" evidence="2">
    <location>
        <begin position="1"/>
        <end position="23"/>
    </location>
</feature>
<accession>G8YJR1</accession>
<evidence type="ECO:0000256" key="1">
    <source>
        <dbReference type="RuleBase" id="RU003690"/>
    </source>
</evidence>
<comment type="similarity">
    <text evidence="1">Belongs to the glycosyl hydrolase 1 family.</text>
</comment>
<dbReference type="Gene3D" id="3.20.20.80">
    <property type="entry name" value="Glycosidases"/>
    <property type="match status" value="1"/>
</dbReference>
<dbReference type="OrthoDB" id="65569at2759"/>
<dbReference type="SUPFAM" id="SSF51445">
    <property type="entry name" value="(Trans)glycosidases"/>
    <property type="match status" value="1"/>
</dbReference>
<protein>
    <submittedName>
        <fullName evidence="3">Piso0_003675 protein</fullName>
    </submittedName>
</protein>
<evidence type="ECO:0000256" key="2">
    <source>
        <dbReference type="SAM" id="SignalP"/>
    </source>
</evidence>
<sequence>MIEEQTTMRTSIVLSLLVAHIAGQPISNEASNSSNADMFTFPPDPSPVYASGLTKPSATTTYGPKYEEVSHLVPNLSTTTWGKWDPSATATPTDSDDPYGQYAWTKMWKDAKLENFTYTPIYTSTVQASSVPSESLVLPPAEEVFTFPDNSTFPEDFIFGVAGSAAQIESAVCDEGRTPTIMETMFNRSLPQDYVTNDNYWLYKQDIARIAAMGAKYYSFSIPWSRILPFVLPGTPVNKQALDHYDDLINTCIEYGMTPMITLLHFDTPHMFLGGRDAQNISTIADAGTIGIGNDTFVDAFINYGKILLTHFVDRVPIWVGFNEPNLFLVDPMAIKNVIIATSKLHSFYHGELGGKGKFGIKFANGIAGPRDATNASDVRAAKRYQELYFESIGNALFLGKDYPDSWKQTFPDRTDFHLSAEELKQVKGGSDFFGIDAYTYMVATEPEGGIDACQKNQTNKQWPLCLNATNYLKTGWKVGYRSQSYVYITPKHLREALNFVHKTFKAPVFVTEFGFPEWRERQKELADQLFDLDRSIYYRSFMDAILNAVNLDGVNVIGALAWSFADNWEFGDYKQQFGLQVVNRTTQERFYKKSFFDLVKYVQDRVPKA</sequence>
<dbReference type="Proteomes" id="UP000005222">
    <property type="component" value="Chromosome H"/>
</dbReference>
<dbReference type="InterPro" id="IPR017853">
    <property type="entry name" value="GH"/>
</dbReference>
<gene>
    <name evidence="3" type="primary">Piso0_003675</name>
    <name evidence="3" type="ORF">GNLVRS01_PISO0G17540g</name>
    <name evidence="4" type="ORF">GNLVRS01_PISO0H17541g</name>
</gene>
<evidence type="ECO:0000313" key="3">
    <source>
        <dbReference type="EMBL" id="CCE80556.1"/>
    </source>
</evidence>
<dbReference type="Pfam" id="PF00232">
    <property type="entry name" value="Glyco_hydro_1"/>
    <property type="match status" value="1"/>
</dbReference>
<evidence type="ECO:0000313" key="4">
    <source>
        <dbReference type="EMBL" id="CCE81321.1"/>
    </source>
</evidence>
<dbReference type="HOGENOM" id="CLU_001859_1_3_1"/>
<dbReference type="EMBL" id="FO082053">
    <property type="protein sequence ID" value="CCE80556.1"/>
    <property type="molecule type" value="Genomic_DNA"/>
</dbReference>
<dbReference type="GO" id="GO:0005975">
    <property type="term" value="P:carbohydrate metabolic process"/>
    <property type="evidence" value="ECO:0007669"/>
    <property type="project" value="InterPro"/>
</dbReference>
<proteinExistence type="inferred from homology"/>
<evidence type="ECO:0000313" key="5">
    <source>
        <dbReference type="Proteomes" id="UP000005222"/>
    </source>
</evidence>
<dbReference type="PANTHER" id="PTHR10353:SF53">
    <property type="entry name" value="BETA-1,4-GLUCOSIDASE (EUROFUNG)"/>
    <property type="match status" value="1"/>
</dbReference>
<dbReference type="STRING" id="559304.G8YJR1"/>
<reference evidence="3" key="1">
    <citation type="submission" date="2011-10" db="EMBL/GenBank/DDBJ databases">
        <authorList>
            <person name="Genoscope - CEA"/>
        </authorList>
    </citation>
    <scope>NUCLEOTIDE SEQUENCE</scope>
</reference>
<name>G8YJR1_PICSO</name>
<feature type="chain" id="PRO_5007664944" evidence="2">
    <location>
        <begin position="24"/>
        <end position="610"/>
    </location>
</feature>
<dbReference type="Proteomes" id="UP000005222">
    <property type="component" value="Chromosome G"/>
</dbReference>
<keyword evidence="5" id="KW-1185">Reference proteome</keyword>
<dbReference type="PRINTS" id="PR00131">
    <property type="entry name" value="GLHYDRLASE1"/>
</dbReference>
<dbReference type="AlphaFoldDB" id="G8YJR1"/>